<dbReference type="EMBL" id="BMXG01000035">
    <property type="protein sequence ID" value="GHC13566.1"/>
    <property type="molecule type" value="Genomic_DNA"/>
</dbReference>
<keyword evidence="2" id="KW-0808">Transferase</keyword>
<evidence type="ECO:0000256" key="1">
    <source>
        <dbReference type="ARBA" id="ARBA00005189"/>
    </source>
</evidence>
<evidence type="ECO:0000313" key="5">
    <source>
        <dbReference type="EMBL" id="GHC13566.1"/>
    </source>
</evidence>
<gene>
    <name evidence="5" type="primary">plsC</name>
    <name evidence="5" type="ORF">GCM10007047_33660</name>
</gene>
<name>A0A8J3DK66_9BACT</name>
<keyword evidence="6" id="KW-1185">Reference proteome</keyword>
<accession>A0A8J3DK66</accession>
<evidence type="ECO:0000313" key="6">
    <source>
        <dbReference type="Proteomes" id="UP000642829"/>
    </source>
</evidence>
<organism evidence="5 6">
    <name type="scientific">Cerasicoccus arenae</name>
    <dbReference type="NCBI Taxonomy" id="424488"/>
    <lineage>
        <taxon>Bacteria</taxon>
        <taxon>Pseudomonadati</taxon>
        <taxon>Verrucomicrobiota</taxon>
        <taxon>Opitutia</taxon>
        <taxon>Puniceicoccales</taxon>
        <taxon>Cerasicoccaceae</taxon>
        <taxon>Cerasicoccus</taxon>
    </lineage>
</organism>
<reference evidence="5" key="1">
    <citation type="journal article" date="2014" name="Int. J. Syst. Evol. Microbiol.">
        <title>Complete genome sequence of Corynebacterium casei LMG S-19264T (=DSM 44701T), isolated from a smear-ripened cheese.</title>
        <authorList>
            <consortium name="US DOE Joint Genome Institute (JGI-PGF)"/>
            <person name="Walter F."/>
            <person name="Albersmeier A."/>
            <person name="Kalinowski J."/>
            <person name="Ruckert C."/>
        </authorList>
    </citation>
    <scope>NUCLEOTIDE SEQUENCE</scope>
    <source>
        <strain evidence="5">KCTC 12870</strain>
    </source>
</reference>
<dbReference type="SUPFAM" id="SSF69593">
    <property type="entry name" value="Glycerol-3-phosphate (1)-acyltransferase"/>
    <property type="match status" value="1"/>
</dbReference>
<dbReference type="SMART" id="SM00563">
    <property type="entry name" value="PlsC"/>
    <property type="match status" value="1"/>
</dbReference>
<dbReference type="Proteomes" id="UP000642829">
    <property type="component" value="Unassembled WGS sequence"/>
</dbReference>
<dbReference type="AlphaFoldDB" id="A0A8J3DK66"/>
<feature type="domain" description="Phospholipid/glycerol acyltransferase" evidence="4">
    <location>
        <begin position="41"/>
        <end position="153"/>
    </location>
</feature>
<dbReference type="InterPro" id="IPR002123">
    <property type="entry name" value="Plipid/glycerol_acylTrfase"/>
</dbReference>
<comment type="caution">
    <text evidence="5">The sequence shown here is derived from an EMBL/GenBank/DDBJ whole genome shotgun (WGS) entry which is preliminary data.</text>
</comment>
<dbReference type="CDD" id="cd07989">
    <property type="entry name" value="LPLAT_AGPAT-like"/>
    <property type="match status" value="1"/>
</dbReference>
<dbReference type="PANTHER" id="PTHR10434:SF11">
    <property type="entry name" value="1-ACYL-SN-GLYCEROL-3-PHOSPHATE ACYLTRANSFERASE"/>
    <property type="match status" value="1"/>
</dbReference>
<dbReference type="GO" id="GO:0006654">
    <property type="term" value="P:phosphatidic acid biosynthetic process"/>
    <property type="evidence" value="ECO:0007669"/>
    <property type="project" value="TreeGrafter"/>
</dbReference>
<keyword evidence="3 5" id="KW-0012">Acyltransferase</keyword>
<dbReference type="GO" id="GO:0003841">
    <property type="term" value="F:1-acylglycerol-3-phosphate O-acyltransferase activity"/>
    <property type="evidence" value="ECO:0007669"/>
    <property type="project" value="TreeGrafter"/>
</dbReference>
<dbReference type="Pfam" id="PF01553">
    <property type="entry name" value="Acyltransferase"/>
    <property type="match status" value="1"/>
</dbReference>
<comment type="pathway">
    <text evidence="1">Lipid metabolism.</text>
</comment>
<evidence type="ECO:0000259" key="4">
    <source>
        <dbReference type="SMART" id="SM00563"/>
    </source>
</evidence>
<reference evidence="5" key="2">
    <citation type="submission" date="2020-09" db="EMBL/GenBank/DDBJ databases">
        <authorList>
            <person name="Sun Q."/>
            <person name="Kim S."/>
        </authorList>
    </citation>
    <scope>NUCLEOTIDE SEQUENCE</scope>
    <source>
        <strain evidence="5">KCTC 12870</strain>
    </source>
</reference>
<proteinExistence type="predicted"/>
<dbReference type="PANTHER" id="PTHR10434">
    <property type="entry name" value="1-ACYL-SN-GLYCEROL-3-PHOSPHATE ACYLTRANSFERASE"/>
    <property type="match status" value="1"/>
</dbReference>
<protein>
    <submittedName>
        <fullName evidence="5">1-acyl-sn-glycerol-3-phosphate acyltransferase</fullName>
    </submittedName>
</protein>
<evidence type="ECO:0000256" key="2">
    <source>
        <dbReference type="ARBA" id="ARBA00022679"/>
    </source>
</evidence>
<sequence length="222" mass="24547">MNHPPMKPFYGNARAALGGWFRIWNELEVAGTYHVPMTGPFLLACNHASFLDPPAFAAACPRELHFFARKTLWKGFFGTLISNLNAIPIDRDGERDMQAFRHVFSALKEGGALLVFPEGTRTPDGELHAGKKGVGMIACRGEVPVVPARIFGSYEMWNRHHKFPRLTRPLGVSFGPPIPVAEYDPGKKDPKRYETAAARIMAGIAALEDPHLANALPFERSV</sequence>
<evidence type="ECO:0000256" key="3">
    <source>
        <dbReference type="ARBA" id="ARBA00023315"/>
    </source>
</evidence>